<dbReference type="Proteomes" id="UP001163166">
    <property type="component" value="Chromosome"/>
</dbReference>
<accession>A0AAX3E4F3</accession>
<evidence type="ECO:0000256" key="3">
    <source>
        <dbReference type="ARBA" id="ARBA00011881"/>
    </source>
</evidence>
<feature type="modified residue" description="N6-(pyridoxal phosphate)lysine" evidence="6">
    <location>
        <position position="214"/>
    </location>
</feature>
<dbReference type="GO" id="GO:0005829">
    <property type="term" value="C:cytosol"/>
    <property type="evidence" value="ECO:0007669"/>
    <property type="project" value="TreeGrafter"/>
</dbReference>
<dbReference type="InterPro" id="IPR015422">
    <property type="entry name" value="PyrdxlP-dep_Trfase_small"/>
</dbReference>
<dbReference type="PIRSF" id="PIRSF017617">
    <property type="entry name" value="Thr_aldolase"/>
    <property type="match status" value="1"/>
</dbReference>
<dbReference type="AlphaFoldDB" id="A0AAX3E4F3"/>
<organism evidence="8 9">
    <name type="scientific">Rhodopseudomonas palustris</name>
    <dbReference type="NCBI Taxonomy" id="1076"/>
    <lineage>
        <taxon>Bacteria</taxon>
        <taxon>Pseudomonadati</taxon>
        <taxon>Pseudomonadota</taxon>
        <taxon>Alphaproteobacteria</taxon>
        <taxon>Hyphomicrobiales</taxon>
        <taxon>Nitrobacteraceae</taxon>
        <taxon>Rhodopseudomonas</taxon>
    </lineage>
</organism>
<dbReference type="PANTHER" id="PTHR48097:SF9">
    <property type="entry name" value="L-THREONINE ALDOLASE"/>
    <property type="match status" value="1"/>
</dbReference>
<dbReference type="InterPro" id="IPR015424">
    <property type="entry name" value="PyrdxlP-dep_Trfase"/>
</dbReference>
<comment type="cofactor">
    <cofactor evidence="1">
        <name>pyridoxal 5'-phosphate</name>
        <dbReference type="ChEBI" id="CHEBI:597326"/>
    </cofactor>
</comment>
<sequence>MIYTPAPEDARLPPVRINLLSDTQTQPSAAMREAMARAPVGDEQIGADPTVNALCARVADLLGKEAAVFMASGTICNIAATLAHCRAGDEILAHETSHVVSLEGCTHAALGGFQIHPLAGTGGQFSADTLRAALHRPDRHQARQSLVCVEQTTNLGGGTVWRTSALGDIAALARANGLATHMDGARLMNASVASGASPRQIAAGWDSVWIDFSKGLGAPLGAVLAGSNDFIDQVWLWKQRLGGSLRQAGICAAACLYALDHNVDRLADDHANARLLAAGLSQIGGVTAEPPETNLVYFDISDAALSNQELVDALRADGVLISILGGRLRACTHLDVTPAMIQEALEVIRNVVEGDTAARIGRRAQV</sequence>
<evidence type="ECO:0000256" key="5">
    <source>
        <dbReference type="ARBA" id="ARBA00023239"/>
    </source>
</evidence>
<reference evidence="8" key="1">
    <citation type="journal article" date="2022" name="Biol. Control">
        <title>In silico genomic analysis of Rhodopseudomonas palustris strains revealed potential biocontrol agents and crop yield enhancers.</title>
        <authorList>
            <person name="Surachat K."/>
            <person name="Kantachote D."/>
            <person name="Deachamag P."/>
            <person name="Wonglapsuwan M."/>
        </authorList>
    </citation>
    <scope>NUCLEOTIDE SEQUENCE</scope>
    <source>
        <strain evidence="8">TLS06</strain>
    </source>
</reference>
<proteinExistence type="inferred from homology"/>
<evidence type="ECO:0000313" key="8">
    <source>
        <dbReference type="EMBL" id="UYO41922.1"/>
    </source>
</evidence>
<feature type="domain" description="Aromatic amino acid beta-eliminating lyase/threonine aldolase" evidence="7">
    <location>
        <begin position="18"/>
        <end position="301"/>
    </location>
</feature>
<dbReference type="InterPro" id="IPR015421">
    <property type="entry name" value="PyrdxlP-dep_Trfase_major"/>
</dbReference>
<dbReference type="NCBIfam" id="NF041359">
    <property type="entry name" value="GntG_guanitoxin"/>
    <property type="match status" value="1"/>
</dbReference>
<dbReference type="GO" id="GO:0006567">
    <property type="term" value="P:L-threonine catabolic process"/>
    <property type="evidence" value="ECO:0007669"/>
    <property type="project" value="TreeGrafter"/>
</dbReference>
<dbReference type="Gene3D" id="3.40.640.10">
    <property type="entry name" value="Type I PLP-dependent aspartate aminotransferase-like (Major domain)"/>
    <property type="match status" value="1"/>
</dbReference>
<evidence type="ECO:0000256" key="1">
    <source>
        <dbReference type="ARBA" id="ARBA00001933"/>
    </source>
</evidence>
<dbReference type="Pfam" id="PF01212">
    <property type="entry name" value="Beta_elim_lyase"/>
    <property type="match status" value="1"/>
</dbReference>
<dbReference type="PANTHER" id="PTHR48097">
    <property type="entry name" value="L-THREONINE ALDOLASE-RELATED"/>
    <property type="match status" value="1"/>
</dbReference>
<dbReference type="FunFam" id="3.40.640.10:FF:000030">
    <property type="entry name" value="Low-specificity L-threonine aldolase"/>
    <property type="match status" value="1"/>
</dbReference>
<dbReference type="GO" id="GO:0006545">
    <property type="term" value="P:glycine biosynthetic process"/>
    <property type="evidence" value="ECO:0007669"/>
    <property type="project" value="TreeGrafter"/>
</dbReference>
<dbReference type="EMBL" id="CP076676">
    <property type="protein sequence ID" value="UYO41922.1"/>
    <property type="molecule type" value="Genomic_DNA"/>
</dbReference>
<gene>
    <name evidence="8" type="ORF">KQX62_11760</name>
</gene>
<dbReference type="Gene3D" id="3.90.1150.10">
    <property type="entry name" value="Aspartate Aminotransferase, domain 1"/>
    <property type="match status" value="1"/>
</dbReference>
<dbReference type="GO" id="GO:0008732">
    <property type="term" value="F:L-allo-threonine aldolase activity"/>
    <property type="evidence" value="ECO:0007669"/>
    <property type="project" value="TreeGrafter"/>
</dbReference>
<dbReference type="InterPro" id="IPR023603">
    <property type="entry name" value="Low_specificity_L-TA-like"/>
</dbReference>
<evidence type="ECO:0000313" key="9">
    <source>
        <dbReference type="Proteomes" id="UP001163166"/>
    </source>
</evidence>
<name>A0AAX3E4F3_RHOPL</name>
<keyword evidence="4" id="KW-0663">Pyridoxal phosphate</keyword>
<evidence type="ECO:0000256" key="2">
    <source>
        <dbReference type="ARBA" id="ARBA00006966"/>
    </source>
</evidence>
<evidence type="ECO:0000256" key="6">
    <source>
        <dbReference type="PIRSR" id="PIRSR017617-1"/>
    </source>
</evidence>
<comment type="subunit">
    <text evidence="3">Homotetramer.</text>
</comment>
<comment type="similarity">
    <text evidence="2">Belongs to the threonine aldolase family.</text>
</comment>
<evidence type="ECO:0000256" key="4">
    <source>
        <dbReference type="ARBA" id="ARBA00022898"/>
    </source>
</evidence>
<protein>
    <submittedName>
        <fullName evidence="8">Threonine aldolase family protein</fullName>
    </submittedName>
</protein>
<dbReference type="SUPFAM" id="SSF53383">
    <property type="entry name" value="PLP-dependent transferases"/>
    <property type="match status" value="1"/>
</dbReference>
<evidence type="ECO:0000259" key="7">
    <source>
        <dbReference type="Pfam" id="PF01212"/>
    </source>
</evidence>
<dbReference type="InterPro" id="IPR001597">
    <property type="entry name" value="ArAA_b-elim_lyase/Thr_aldolase"/>
</dbReference>
<dbReference type="RefSeq" id="WP_264076549.1">
    <property type="nucleotide sequence ID" value="NZ_CP076676.1"/>
</dbReference>
<keyword evidence="5" id="KW-0456">Lyase</keyword>